<dbReference type="GO" id="GO:0000146">
    <property type="term" value="F:microfilament motor activity"/>
    <property type="evidence" value="ECO:0007669"/>
    <property type="project" value="TreeGrafter"/>
</dbReference>
<evidence type="ECO:0000256" key="14">
    <source>
        <dbReference type="SAM" id="Coils"/>
    </source>
</evidence>
<dbReference type="InterPro" id="IPR027413">
    <property type="entry name" value="GROEL-like_equatorial_sf"/>
</dbReference>
<dbReference type="PANTHER" id="PTHR13140">
    <property type="entry name" value="MYOSIN"/>
    <property type="match status" value="1"/>
</dbReference>
<dbReference type="PROSITE" id="PS50096">
    <property type="entry name" value="IQ"/>
    <property type="match status" value="1"/>
</dbReference>
<dbReference type="PRINTS" id="PR00193">
    <property type="entry name" value="MYOSINHEAVY"/>
</dbReference>
<dbReference type="Gene3D" id="1.20.5.4820">
    <property type="match status" value="1"/>
</dbReference>
<feature type="region of interest" description="Actin-binding" evidence="13">
    <location>
        <begin position="964"/>
        <end position="986"/>
    </location>
</feature>
<dbReference type="GO" id="GO:0051015">
    <property type="term" value="F:actin filament binding"/>
    <property type="evidence" value="ECO:0007669"/>
    <property type="project" value="TreeGrafter"/>
</dbReference>
<evidence type="ECO:0000259" key="16">
    <source>
        <dbReference type="PROSITE" id="PS51456"/>
    </source>
</evidence>
<dbReference type="EMBL" id="JAHUZD010000073">
    <property type="protein sequence ID" value="KAI3404913.2"/>
    <property type="molecule type" value="Genomic_DNA"/>
</dbReference>
<feature type="coiled-coil region" evidence="14">
    <location>
        <begin position="1172"/>
        <end position="1199"/>
    </location>
</feature>
<evidence type="ECO:0000256" key="5">
    <source>
        <dbReference type="ARBA" id="ARBA00022741"/>
    </source>
</evidence>
<name>A0AAI9SXH8_9ASCO</name>
<dbReference type="InterPro" id="IPR002423">
    <property type="entry name" value="Cpn60/GroEL/TCP-1"/>
</dbReference>
<dbReference type="Gene3D" id="3.50.7.10">
    <property type="entry name" value="GroEL"/>
    <property type="match status" value="1"/>
</dbReference>
<feature type="region of interest" description="Disordered" evidence="15">
    <location>
        <begin position="1487"/>
        <end position="1509"/>
    </location>
</feature>
<evidence type="ECO:0000256" key="10">
    <source>
        <dbReference type="ARBA" id="ARBA00023186"/>
    </source>
</evidence>
<keyword evidence="18" id="KW-1185">Reference proteome</keyword>
<keyword evidence="10" id="KW-0143">Chaperone</keyword>
<dbReference type="GeneID" id="73379946"/>
<keyword evidence="6 13" id="KW-0067">ATP-binding</keyword>
<dbReference type="SUPFAM" id="SSF48592">
    <property type="entry name" value="GroEL equatorial domain-like"/>
    <property type="match status" value="1"/>
</dbReference>
<proteinExistence type="inferred from homology"/>
<dbReference type="Pfam" id="PF00118">
    <property type="entry name" value="Cpn60_TCP1"/>
    <property type="match status" value="1"/>
</dbReference>
<dbReference type="GO" id="GO:0016887">
    <property type="term" value="F:ATP hydrolysis activity"/>
    <property type="evidence" value="ECO:0007669"/>
    <property type="project" value="InterPro"/>
</dbReference>
<dbReference type="SUPFAM" id="SSF52029">
    <property type="entry name" value="GroEL apical domain-like"/>
    <property type="match status" value="1"/>
</dbReference>
<dbReference type="GO" id="GO:0051082">
    <property type="term" value="F:unfolded protein binding"/>
    <property type="evidence" value="ECO:0007669"/>
    <property type="project" value="InterPro"/>
</dbReference>
<dbReference type="Pfam" id="PF00063">
    <property type="entry name" value="Myosin_head"/>
    <property type="match status" value="1"/>
</dbReference>
<dbReference type="SUPFAM" id="SSF54849">
    <property type="entry name" value="GroEL-intermediate domain like"/>
    <property type="match status" value="1"/>
</dbReference>
<evidence type="ECO:0000256" key="1">
    <source>
        <dbReference type="ARBA" id="ARBA00004496"/>
    </source>
</evidence>
<dbReference type="RefSeq" id="XP_049180658.1">
    <property type="nucleotide sequence ID" value="XM_049323546.1"/>
</dbReference>
<gene>
    <name evidence="17" type="ORF">KGF56_002329</name>
</gene>
<evidence type="ECO:0000256" key="12">
    <source>
        <dbReference type="ARBA" id="ARBA00032221"/>
    </source>
</evidence>
<evidence type="ECO:0000313" key="17">
    <source>
        <dbReference type="EMBL" id="KAI3404913.2"/>
    </source>
</evidence>
<dbReference type="GO" id="GO:0007015">
    <property type="term" value="P:actin filament organization"/>
    <property type="evidence" value="ECO:0007669"/>
    <property type="project" value="TreeGrafter"/>
</dbReference>
<organism evidence="17 18">
    <name type="scientific">Candida oxycetoniae</name>
    <dbReference type="NCBI Taxonomy" id="497107"/>
    <lineage>
        <taxon>Eukaryota</taxon>
        <taxon>Fungi</taxon>
        <taxon>Dikarya</taxon>
        <taxon>Ascomycota</taxon>
        <taxon>Saccharomycotina</taxon>
        <taxon>Pichiomycetes</taxon>
        <taxon>Debaryomycetaceae</taxon>
        <taxon>Candida/Lodderomyces clade</taxon>
        <taxon>Candida</taxon>
    </lineage>
</organism>
<dbReference type="InterPro" id="IPR036961">
    <property type="entry name" value="Kinesin_motor_dom_sf"/>
</dbReference>
<evidence type="ECO:0000256" key="15">
    <source>
        <dbReference type="SAM" id="MobiDB-lite"/>
    </source>
</evidence>
<dbReference type="Gene3D" id="1.20.58.530">
    <property type="match status" value="1"/>
</dbReference>
<dbReference type="PROSITE" id="PS51456">
    <property type="entry name" value="MYOSIN_MOTOR"/>
    <property type="match status" value="1"/>
</dbReference>
<dbReference type="Gene3D" id="3.40.850.10">
    <property type="entry name" value="Kinesin motor domain"/>
    <property type="match status" value="1"/>
</dbReference>
<dbReference type="FunFam" id="3.50.7.10:FF:000006">
    <property type="entry name" value="T-complex protein 1 subunit eta"/>
    <property type="match status" value="1"/>
</dbReference>
<dbReference type="GO" id="GO:0006457">
    <property type="term" value="P:protein folding"/>
    <property type="evidence" value="ECO:0007669"/>
    <property type="project" value="InterPro"/>
</dbReference>
<keyword evidence="4" id="KW-0963">Cytoplasm</keyword>
<comment type="caution">
    <text evidence="17">The sequence shown here is derived from an EMBL/GenBank/DDBJ whole genome shotgun (WGS) entry which is preliminary data.</text>
</comment>
<dbReference type="SMART" id="SM00242">
    <property type="entry name" value="MYSc"/>
    <property type="match status" value="1"/>
</dbReference>
<evidence type="ECO:0000256" key="4">
    <source>
        <dbReference type="ARBA" id="ARBA00022490"/>
    </source>
</evidence>
<protein>
    <recommendedName>
        <fullName evidence="12">CCT-eta</fullName>
    </recommendedName>
</protein>
<dbReference type="SUPFAM" id="SSF52540">
    <property type="entry name" value="P-loop containing nucleoside triphosphate hydrolases"/>
    <property type="match status" value="1"/>
</dbReference>
<feature type="domain" description="Myosin motor" evidence="16">
    <location>
        <begin position="449"/>
        <end position="1079"/>
    </location>
</feature>
<dbReference type="InterPro" id="IPR001609">
    <property type="entry name" value="Myosin_head_motor_dom-like"/>
</dbReference>
<dbReference type="CDD" id="cd01377">
    <property type="entry name" value="MYSc_class_II"/>
    <property type="match status" value="1"/>
</dbReference>
<evidence type="ECO:0000256" key="9">
    <source>
        <dbReference type="ARBA" id="ARBA00023175"/>
    </source>
</evidence>
<dbReference type="InterPro" id="IPR027417">
    <property type="entry name" value="P-loop_NTPase"/>
</dbReference>
<feature type="region of interest" description="Disordered" evidence="15">
    <location>
        <begin position="429"/>
        <end position="453"/>
    </location>
</feature>
<dbReference type="Gene3D" id="3.30.260.10">
    <property type="entry name" value="TCP-1-like chaperonin intermediate domain"/>
    <property type="match status" value="1"/>
</dbReference>
<dbReference type="PROSITE" id="PS00995">
    <property type="entry name" value="TCP1_3"/>
    <property type="match status" value="1"/>
</dbReference>
<evidence type="ECO:0000256" key="6">
    <source>
        <dbReference type="ARBA" id="ARBA00022840"/>
    </source>
</evidence>
<dbReference type="PANTHER" id="PTHR13140:SF857">
    <property type="entry name" value="MYOSIN-11"/>
    <property type="match status" value="1"/>
</dbReference>
<feature type="coiled-coil region" evidence="14">
    <location>
        <begin position="1235"/>
        <end position="1309"/>
    </location>
</feature>
<evidence type="ECO:0000256" key="7">
    <source>
        <dbReference type="ARBA" id="ARBA00023054"/>
    </source>
</evidence>
<feature type="binding site" evidence="13">
    <location>
        <begin position="530"/>
        <end position="537"/>
    </location>
    <ligand>
        <name>ATP</name>
        <dbReference type="ChEBI" id="CHEBI:30616"/>
    </ligand>
</feature>
<dbReference type="PROSITE" id="PS00751">
    <property type="entry name" value="TCP1_2"/>
    <property type="match status" value="1"/>
</dbReference>
<dbReference type="Proteomes" id="UP001202479">
    <property type="component" value="Unassembled WGS sequence"/>
</dbReference>
<evidence type="ECO:0000256" key="3">
    <source>
        <dbReference type="ARBA" id="ARBA00008314"/>
    </source>
</evidence>
<comment type="similarity">
    <text evidence="2">Belongs to the TCP-1 chaperonin family.</text>
</comment>
<keyword evidence="8 13" id="KW-0518">Myosin</keyword>
<reference evidence="17" key="1">
    <citation type="journal article" date="2022" name="DNA Res.">
        <title>Genome analysis of five recently described species of the CUG-Ser clade uncovers Candida theae as a new hybrid lineage with pathogenic potential in the Candida parapsilosis species complex.</title>
        <authorList>
            <person name="Mixao V."/>
            <person name="Del Olmo V."/>
            <person name="Hegedusova E."/>
            <person name="Saus E."/>
            <person name="Pryszcz L."/>
            <person name="Cillingova A."/>
            <person name="Nosek J."/>
            <person name="Gabaldon T."/>
        </authorList>
    </citation>
    <scope>NUCLEOTIDE SEQUENCE</scope>
    <source>
        <strain evidence="17">CBS 10844</strain>
    </source>
</reference>
<evidence type="ECO:0000256" key="2">
    <source>
        <dbReference type="ARBA" id="ARBA00008020"/>
    </source>
</evidence>
<dbReference type="InterPro" id="IPR027409">
    <property type="entry name" value="GroEL-like_apical_dom_sf"/>
</dbReference>
<accession>A0AAI9SXH8</accession>
<sequence length="1662" mass="189240">MLSDKTTISNDGATILKLLDVVHPAAQLLVDISRAQDAEVGDGTTSVTILAGELLKEAKAFIEEGVSTTVIAKGYRVAAALCREKIKELSITIHGDASSLEKCASTAMSSKFCNSPFFTKMAVDAVASGDYAIKKVSGGALQDSLFIPGIAFKKTFSYAGFEQQPKSFLNPKILLLDIELELKQERDNAEVRVSKVYEYQSIVDAEWQIVLTKLHHICASGANIVLSMQPIGDLATQYFADRNIFCAGRVAKEDLLRLSKAIDGTVHSVCSDFTLGTCAKFEEVQIGSERYNLFTGTPHMASTLILRGGAEQVIAEVERSLHDAIMVVKRAKTHHHIVAGGGAIEMELSKHLREYSKTIAGKQQLIIGAFARALEVIPRQLCENGGLDAIELLNKLRSAHAKGELWMGIDFETESIADNMRGHIWEPSLSSTPRSNYSHKHSFSASTSSTGTVPNALPNDAQNIEQSELVEQYNDDLVYTYSGLFLVAINPYKELPQQINSSKPHIFSIAEQTYRKLLSNNTNQSILVTGESGAGKTENTKKVIQYISNTHLSGNIHDRILQANPILESFGNAKTIKNNNSSRFGKFIKIYFSGGKLTGGNIDYYLLEKSRVVSQRKEERNYHVFYQLLKGYDLGALSLDKEETYQYLSPEGDTPIDDLKEYHHLMQAFDIVGFTKEEVHFIFTILGAILHLGNITFSSMTSEKANISEKELPIIAQLLQVPLSSLKESFLSPKVRAGREMVTISRRPPEVKSAIDAFAKHLYENLFQYIIDKINISLESSHTSGPFIGVLDIAGFEIFDINSFEQLCINYTNEKLQQFFNHHSFINEQNEYIRENIEWQFIDFGKDLQPTIDLLESKSPMGIFKLLDEECIMPNSSDESFINRLNSLSSDKLIHNKLHNGFIIQHYAGSVEYTSHGWVQKNTDPINETLLQLMATSSSPLMASLFSKTTTKYRFSSQKHKEQLQELMVELQQTEPHFVRCILPNLQKKPGIFDKRLVLNQLRCNGVLEGIRITRAGYPNKLTFDEFYSRYWVLCEGDAPLKAKCRKVLSHLDEGTYKVGITKIFFKNAILAQLESMREDWIKGVVTRLQGKVRGNAFRRDMVGRVREMNAAKVISKVIQTQSSWIKAPPSATPLSPSMELLRANYLRAENYAIELQKKLNKLQSSRGLNHSTDTELKLKQSQARVSQLEEKLANLIGTDLIFRGVSPEFVQIYQDTNKTLKCTREELGTSKTEILRLKALLRESEDELYQVKQQKSKSAMDKYESEMATLKVKYDSALSKNKDLVDTNELYKKRAEEYFKKLELAESAVALAKKHEQLAQKEMEEIKSSLLLAKEEARASQIMFREQLSKREQLETRVLEFDKKEAFYKQKVTDLEEELSYHVQNYENKQSYEMLREEMRKLSIDFNKRVERETILIKENKQLKIEVEEALSEKSRCEKEMEEMALRQEQLEHRLNKSMEMNKSLEAKTIEDERRINNMEKEASLLKEQTQSLTARQSQKASSSDFKEQQKIRNNLLLANEENYHLKKINTELHSKVKDLEYKLYSNKQINYLESRNKSLSNELASAVQEKHDCEVTISALQRHVKQLESRVASETQLSKRYNDENFDFQNKINHYKSSIEMMHLESSERELEMKGLREENNQLKEAVLRLERDTLHSTIE</sequence>
<dbReference type="Gene3D" id="1.20.120.720">
    <property type="entry name" value="Myosin VI head, motor domain, U50 subdomain"/>
    <property type="match status" value="1"/>
</dbReference>
<dbReference type="InterPro" id="IPR002194">
    <property type="entry name" value="Chaperonin_TCP-1_CS"/>
</dbReference>
<feature type="compositionally biased region" description="Polar residues" evidence="15">
    <location>
        <begin position="1488"/>
        <end position="1505"/>
    </location>
</feature>
<dbReference type="Gene3D" id="1.10.10.820">
    <property type="match status" value="1"/>
</dbReference>
<evidence type="ECO:0000313" key="18">
    <source>
        <dbReference type="Proteomes" id="UP001202479"/>
    </source>
</evidence>
<feature type="coiled-coil region" evidence="14">
    <location>
        <begin position="1551"/>
        <end position="1655"/>
    </location>
</feature>
<dbReference type="InterPro" id="IPR027410">
    <property type="entry name" value="TCP-1-like_intermed_sf"/>
</dbReference>
<keyword evidence="11 13" id="KW-0009">Actin-binding</keyword>
<keyword evidence="7 14" id="KW-0175">Coiled coil</keyword>
<comment type="similarity">
    <text evidence="3 13">Belongs to the TRAFAC class myosin-kinesin ATPase superfamily. Myosin family.</text>
</comment>
<evidence type="ECO:0000256" key="11">
    <source>
        <dbReference type="ARBA" id="ARBA00023203"/>
    </source>
</evidence>
<keyword evidence="9 13" id="KW-0505">Motor protein</keyword>
<comment type="subcellular location">
    <subcellularLocation>
        <location evidence="1">Cytoplasm</location>
    </subcellularLocation>
</comment>
<dbReference type="GO" id="GO:0005832">
    <property type="term" value="C:chaperonin-containing T-complex"/>
    <property type="evidence" value="ECO:0007669"/>
    <property type="project" value="UniProtKB-ARBA"/>
</dbReference>
<keyword evidence="5 13" id="KW-0547">Nucleotide-binding</keyword>
<dbReference type="GO" id="GO:0016020">
    <property type="term" value="C:membrane"/>
    <property type="evidence" value="ECO:0007669"/>
    <property type="project" value="TreeGrafter"/>
</dbReference>
<dbReference type="GO" id="GO:0005524">
    <property type="term" value="F:ATP binding"/>
    <property type="evidence" value="ECO:0007669"/>
    <property type="project" value="UniProtKB-UniRule"/>
</dbReference>
<evidence type="ECO:0000256" key="13">
    <source>
        <dbReference type="PROSITE-ProRule" id="PRU00782"/>
    </source>
</evidence>
<dbReference type="Gene3D" id="1.10.560.10">
    <property type="entry name" value="GroEL-like equatorial domain"/>
    <property type="match status" value="1"/>
</dbReference>
<evidence type="ECO:0000256" key="8">
    <source>
        <dbReference type="ARBA" id="ARBA00023123"/>
    </source>
</evidence>
<dbReference type="GO" id="GO:0016459">
    <property type="term" value="C:myosin complex"/>
    <property type="evidence" value="ECO:0007669"/>
    <property type="project" value="UniProtKB-KW"/>
</dbReference>